<proteinExistence type="predicted"/>
<dbReference type="KEGG" id="lip:LIC026"/>
<evidence type="ECO:0000313" key="1">
    <source>
        <dbReference type="EMBL" id="CAJ53978.1"/>
    </source>
</evidence>
<keyword evidence="2" id="KW-1185">Reference proteome</keyword>
<dbReference type="EMBL" id="AM180255">
    <property type="protein sequence ID" value="CAJ53978.1"/>
    <property type="molecule type" value="Genomic_DNA"/>
</dbReference>
<dbReference type="HOGENOM" id="CLU_989690_0_0_7"/>
<reference evidence="1 2" key="1">
    <citation type="submission" date="2005-11" db="EMBL/GenBank/DDBJ databases">
        <title>The complete genome sequence of Lawsonia intracellularis: the causative agent of proliferative enteropathy.</title>
        <authorList>
            <person name="Kaur K."/>
            <person name="Zhang Q."/>
            <person name="Beckler D."/>
            <person name="Munir S."/>
            <person name="Li L."/>
            <person name="Kinsley K."/>
            <person name="Herron L."/>
            <person name="Peterson A."/>
            <person name="May B."/>
            <person name="Singh S."/>
            <person name="Gebhart C."/>
            <person name="Kapur V."/>
        </authorList>
    </citation>
    <scope>NUCLEOTIDE SEQUENCE [LARGE SCALE GENOMIC DNA]</scope>
    <source>
        <strain evidence="1 2">PHE/MN1-00</strain>
        <plasmid evidence="2">pLaw3</plasmid>
    </source>
</reference>
<evidence type="ECO:0000313" key="2">
    <source>
        <dbReference type="Proteomes" id="UP000002430"/>
    </source>
</evidence>
<dbReference type="OrthoDB" id="5455928at2"/>
<gene>
    <name evidence="1" type="ordered locus">LIC026</name>
</gene>
<protein>
    <submittedName>
        <fullName evidence="1">Phage protein</fullName>
    </submittedName>
</protein>
<geneLocation type="plasmid" evidence="2">
    <name>pLaw3</name>
</geneLocation>
<dbReference type="RefSeq" id="WP_011527345.1">
    <property type="nucleotide sequence ID" value="NC_008014.1"/>
</dbReference>
<sequence length="281" mass="31039">MFRIDTPDATPNNRFTEGDPTIPIEATTVSADWLNSVQEELIAVLEHAEIEPNKQSTIQLRDAIDKLIEQRLSIATSMKPGLVQPDGEPVQITDEGVISIIPTLSEFKDFFEKTPPKGWAVRDGSILPDADTAYPDLWNYLRKEKNTWKCKSQADWTALSTAAGGIGGVPFFVLDEAAKTIKLPDTRTDHIYGNVGDSIGKWENDAMRNITAWFYNNIIDFSNCGGIFYASGHGTVIQTFNPSGYANHQINLDASRAVPTAAQFRPRRIGLLPCVYVGGIH</sequence>
<organism evidence="1 2">
    <name type="scientific">Lawsonia intracellularis (strain PHE/MN1-00)</name>
    <dbReference type="NCBI Taxonomy" id="363253"/>
    <lineage>
        <taxon>Bacteria</taxon>
        <taxon>Pseudomonadati</taxon>
        <taxon>Thermodesulfobacteriota</taxon>
        <taxon>Desulfovibrionia</taxon>
        <taxon>Desulfovibrionales</taxon>
        <taxon>Desulfovibrionaceae</taxon>
        <taxon>Lawsonia</taxon>
    </lineage>
</organism>
<dbReference type="SUPFAM" id="SSF88874">
    <property type="entry name" value="Receptor-binding domain of short tail fibre protein gp12"/>
    <property type="match status" value="1"/>
</dbReference>
<accession>Q1MNV5</accession>
<keyword evidence="1" id="KW-0614">Plasmid</keyword>
<dbReference type="Proteomes" id="UP000002430">
    <property type="component" value="Plasmid 3"/>
</dbReference>
<dbReference type="AlphaFoldDB" id="Q1MNV5"/>
<name>Q1MNV5_LAWIP</name>